<organism evidence="2 3">
    <name type="scientific">Armillaria borealis</name>
    <dbReference type="NCBI Taxonomy" id="47425"/>
    <lineage>
        <taxon>Eukaryota</taxon>
        <taxon>Fungi</taxon>
        <taxon>Dikarya</taxon>
        <taxon>Basidiomycota</taxon>
        <taxon>Agaricomycotina</taxon>
        <taxon>Agaricomycetes</taxon>
        <taxon>Agaricomycetidae</taxon>
        <taxon>Agaricales</taxon>
        <taxon>Marasmiineae</taxon>
        <taxon>Physalacriaceae</taxon>
        <taxon>Armillaria</taxon>
    </lineage>
</organism>
<evidence type="ECO:0000313" key="3">
    <source>
        <dbReference type="Proteomes" id="UP001175226"/>
    </source>
</evidence>
<feature type="compositionally biased region" description="Basic and acidic residues" evidence="1">
    <location>
        <begin position="178"/>
        <end position="187"/>
    </location>
</feature>
<dbReference type="EMBL" id="JAUEPT010000011">
    <property type="protein sequence ID" value="KAK0447577.1"/>
    <property type="molecule type" value="Genomic_DNA"/>
</dbReference>
<dbReference type="Proteomes" id="UP001175226">
    <property type="component" value="Unassembled WGS sequence"/>
</dbReference>
<comment type="caution">
    <text evidence="2">The sequence shown here is derived from an EMBL/GenBank/DDBJ whole genome shotgun (WGS) entry which is preliminary data.</text>
</comment>
<dbReference type="AlphaFoldDB" id="A0AA39JRI0"/>
<protein>
    <submittedName>
        <fullName evidence="2">Uncharacterized protein</fullName>
    </submittedName>
</protein>
<evidence type="ECO:0000256" key="1">
    <source>
        <dbReference type="SAM" id="MobiDB-lite"/>
    </source>
</evidence>
<accession>A0AA39JRI0</accession>
<keyword evidence="3" id="KW-1185">Reference proteome</keyword>
<evidence type="ECO:0000313" key="2">
    <source>
        <dbReference type="EMBL" id="KAK0447577.1"/>
    </source>
</evidence>
<sequence length="332" mass="37468">MVHAQDSTVAAIIDCCRMSCVRVEGSKERVEQRSQKAMKAGGKDLSYLFASIPSGDRADGEPMPKSRIILLVNYALLSGFWMGYGQQTGALTHSYNDLDTLGMISKEDPVQCEADERALEVCVDFSDGGVDVGGGIRRDENRASAPPASLILSERTSHENDQVAFFWKQARRLQTTDMETRVSERRSRSSPKFQERSPSGLRWNPAYHSGYENAGNYRQANYTFVTKNRKLSGEKGQYQSLMLSHVAAERLKPDLRSEGRIFATFTGQKKQQVEATRSTVERCCPVVPWERLFGMLRPFPYIQCTTSDLFRVLYSSRTDRTAKLEGRCWPED</sequence>
<gene>
    <name evidence="2" type="ORF">EV421DRAFT_1733444</name>
</gene>
<reference evidence="2" key="1">
    <citation type="submission" date="2023-06" db="EMBL/GenBank/DDBJ databases">
        <authorList>
            <consortium name="Lawrence Berkeley National Laboratory"/>
            <person name="Ahrendt S."/>
            <person name="Sahu N."/>
            <person name="Indic B."/>
            <person name="Wong-Bajracharya J."/>
            <person name="Merenyi Z."/>
            <person name="Ke H.-M."/>
            <person name="Monk M."/>
            <person name="Kocsube S."/>
            <person name="Drula E."/>
            <person name="Lipzen A."/>
            <person name="Balint B."/>
            <person name="Henrissat B."/>
            <person name="Andreopoulos B."/>
            <person name="Martin F.M."/>
            <person name="Harder C.B."/>
            <person name="Rigling D."/>
            <person name="Ford K.L."/>
            <person name="Foster G.D."/>
            <person name="Pangilinan J."/>
            <person name="Papanicolaou A."/>
            <person name="Barry K."/>
            <person name="LaButti K."/>
            <person name="Viragh M."/>
            <person name="Koriabine M."/>
            <person name="Yan M."/>
            <person name="Riley R."/>
            <person name="Champramary S."/>
            <person name="Plett K.L."/>
            <person name="Tsai I.J."/>
            <person name="Slot J."/>
            <person name="Sipos G."/>
            <person name="Plett J."/>
            <person name="Nagy L.G."/>
            <person name="Grigoriev I.V."/>
        </authorList>
    </citation>
    <scope>NUCLEOTIDE SEQUENCE</scope>
    <source>
        <strain evidence="2">FPL87.14</strain>
    </source>
</reference>
<feature type="region of interest" description="Disordered" evidence="1">
    <location>
        <begin position="177"/>
        <end position="199"/>
    </location>
</feature>
<proteinExistence type="predicted"/>
<name>A0AA39JRI0_9AGAR</name>